<sequence>MHQLKKYGAIGGAIVLALCWPLAVGQIGQNVIMDGVAHLNNESVKSEVVSYDRGYLSSEVTTRYTVQDPILAKELELDGFPTEFVVNSHVTHGLLSLQAKSTLEDKERFPLALTTVTQLNGNTDYSLELANWHQSSEGDDAAMISVTSSTLKGHLTVLGEVSYDLSIPSIEIDFNSGEKMLISEVEGAGSGRKQDNFWLGEQEVSISDIKISDAQQSSLFAMEDAKYQFSSSLDDASSRIDSQHAVSISKLQMPEGKVENVELDLEFGGFDSSSFNHLISLYQNSPVLAPEDIQEAMPYVDTLFDKGFYLSLNKMTLTLGDNGEFNSVGKVTVPAGTSDITKNPTNLLPALTGDLDTFFSDGLVEQYPFIKQGVDEALVQEFIFQKEEGYQLKAQLKDGNIVFESGQKIPLIALLFPAVTQP</sequence>
<dbReference type="AlphaFoldDB" id="A0A3R9L3E1"/>
<dbReference type="Proteomes" id="UP000269041">
    <property type="component" value="Unassembled WGS sequence"/>
</dbReference>
<keyword evidence="2" id="KW-1185">Reference proteome</keyword>
<dbReference type="InterPro" id="IPR010352">
    <property type="entry name" value="DUF945"/>
</dbReference>
<dbReference type="Pfam" id="PF06097">
    <property type="entry name" value="DUF945"/>
    <property type="match status" value="1"/>
</dbReference>
<protein>
    <submittedName>
        <fullName evidence="1">DUF945 family protein</fullName>
    </submittedName>
</protein>
<gene>
    <name evidence="1" type="ORF">EJA03_05160</name>
</gene>
<proteinExistence type="predicted"/>
<accession>A0A3R9L3E1</accession>
<dbReference type="OrthoDB" id="5915128at2"/>
<evidence type="ECO:0000313" key="1">
    <source>
        <dbReference type="EMBL" id="RSD32123.1"/>
    </source>
</evidence>
<comment type="caution">
    <text evidence="1">The sequence shown here is derived from an EMBL/GenBank/DDBJ whole genome shotgun (WGS) entry which is preliminary data.</text>
</comment>
<name>A0A3R9L3E1_9VIBR</name>
<evidence type="ECO:0000313" key="2">
    <source>
        <dbReference type="Proteomes" id="UP000269041"/>
    </source>
</evidence>
<dbReference type="EMBL" id="RSFA01000015">
    <property type="protein sequence ID" value="RSD32123.1"/>
    <property type="molecule type" value="Genomic_DNA"/>
</dbReference>
<organism evidence="1 2">
    <name type="scientific">Vibrio pectenicida</name>
    <dbReference type="NCBI Taxonomy" id="62763"/>
    <lineage>
        <taxon>Bacteria</taxon>
        <taxon>Pseudomonadati</taxon>
        <taxon>Pseudomonadota</taxon>
        <taxon>Gammaproteobacteria</taxon>
        <taxon>Vibrionales</taxon>
        <taxon>Vibrionaceae</taxon>
        <taxon>Vibrio</taxon>
    </lineage>
</organism>
<dbReference type="RefSeq" id="WP_125320172.1">
    <property type="nucleotide sequence ID" value="NZ_AP024889.1"/>
</dbReference>
<reference evidence="1 2" key="1">
    <citation type="submission" date="2018-12" db="EMBL/GenBank/DDBJ databases">
        <title>Genomic taxonomy of the Vibrionaceae family.</title>
        <authorList>
            <person name="Gomez-Gil B."/>
            <person name="Enciso-Ibarra K."/>
        </authorList>
    </citation>
    <scope>NUCLEOTIDE SEQUENCE [LARGE SCALE GENOMIC DNA]</scope>
    <source>
        <strain evidence="1 2">CAIM 594</strain>
    </source>
</reference>